<accession>A0AAN8E5M0</accession>
<name>A0AAN8E5M0_CHAGU</name>
<organism evidence="2 3">
    <name type="scientific">Champsocephalus gunnari</name>
    <name type="common">Mackerel icefish</name>
    <dbReference type="NCBI Taxonomy" id="52237"/>
    <lineage>
        <taxon>Eukaryota</taxon>
        <taxon>Metazoa</taxon>
        <taxon>Chordata</taxon>
        <taxon>Craniata</taxon>
        <taxon>Vertebrata</taxon>
        <taxon>Euteleostomi</taxon>
        <taxon>Actinopterygii</taxon>
        <taxon>Neopterygii</taxon>
        <taxon>Teleostei</taxon>
        <taxon>Neoteleostei</taxon>
        <taxon>Acanthomorphata</taxon>
        <taxon>Eupercaria</taxon>
        <taxon>Perciformes</taxon>
        <taxon>Notothenioidei</taxon>
        <taxon>Channichthyidae</taxon>
        <taxon>Champsocephalus</taxon>
    </lineage>
</organism>
<reference evidence="2 3" key="1">
    <citation type="journal article" date="2023" name="Mol. Biol. Evol.">
        <title>Genomics of Secondarily Temperate Adaptation in the Only Non-Antarctic Icefish.</title>
        <authorList>
            <person name="Rivera-Colon A.G."/>
            <person name="Rayamajhi N."/>
            <person name="Minhas B.F."/>
            <person name="Madrigal G."/>
            <person name="Bilyk K.T."/>
            <person name="Yoon V."/>
            <person name="Hune M."/>
            <person name="Gregory S."/>
            <person name="Cheng C.H.C."/>
            <person name="Catchen J.M."/>
        </authorList>
    </citation>
    <scope>NUCLEOTIDE SEQUENCE [LARGE SCALE GENOMIC DNA]</scope>
    <source>
        <tissue evidence="2">White muscle</tissue>
    </source>
</reference>
<evidence type="ECO:0000313" key="2">
    <source>
        <dbReference type="EMBL" id="KAK5935195.1"/>
    </source>
</evidence>
<dbReference type="Proteomes" id="UP001331515">
    <property type="component" value="Unassembled WGS sequence"/>
</dbReference>
<dbReference type="EMBL" id="JAURVH010001513">
    <property type="protein sequence ID" value="KAK5935195.1"/>
    <property type="molecule type" value="Genomic_DNA"/>
</dbReference>
<protein>
    <submittedName>
        <fullName evidence="2">Uncharacterized protein</fullName>
    </submittedName>
</protein>
<proteinExistence type="predicted"/>
<gene>
    <name evidence="2" type="ORF">CgunFtcFv8_020578</name>
</gene>
<evidence type="ECO:0000256" key="1">
    <source>
        <dbReference type="SAM" id="MobiDB-lite"/>
    </source>
</evidence>
<dbReference type="AlphaFoldDB" id="A0AAN8E5M0"/>
<comment type="caution">
    <text evidence="2">The sequence shown here is derived from an EMBL/GenBank/DDBJ whole genome shotgun (WGS) entry which is preliminary data.</text>
</comment>
<evidence type="ECO:0000313" key="3">
    <source>
        <dbReference type="Proteomes" id="UP001331515"/>
    </source>
</evidence>
<keyword evidence="3" id="KW-1185">Reference proteome</keyword>
<feature type="region of interest" description="Disordered" evidence="1">
    <location>
        <begin position="10"/>
        <end position="29"/>
    </location>
</feature>
<sequence>MPGYVYHVTQQLGTGDKRKAKSGHGGGSEGVLIHQDPMSCLVPDSGASPWAAESRSWGLIWPSWRKRAIRVQLVQTEVK</sequence>